<organism evidence="1 2">
    <name type="scientific">Eiseniibacteriota bacterium</name>
    <dbReference type="NCBI Taxonomy" id="2212470"/>
    <lineage>
        <taxon>Bacteria</taxon>
        <taxon>Candidatus Eiseniibacteriota</taxon>
    </lineage>
</organism>
<dbReference type="AlphaFoldDB" id="A0A538TRY5"/>
<comment type="caution">
    <text evidence="1">The sequence shown here is derived from an EMBL/GenBank/DDBJ whole genome shotgun (WGS) entry which is preliminary data.</text>
</comment>
<dbReference type="NCBIfam" id="TIGR04514">
    <property type="entry name" value="GWxTD_dom"/>
    <property type="match status" value="1"/>
</dbReference>
<dbReference type="Proteomes" id="UP000316609">
    <property type="component" value="Unassembled WGS sequence"/>
</dbReference>
<dbReference type="InterPro" id="IPR030959">
    <property type="entry name" value="GWxTD_dom"/>
</dbReference>
<gene>
    <name evidence="1" type="ORF">E6K78_06535</name>
</gene>
<name>A0A538TRY5_UNCEI</name>
<evidence type="ECO:0000313" key="2">
    <source>
        <dbReference type="Proteomes" id="UP000316609"/>
    </source>
</evidence>
<reference evidence="1 2" key="1">
    <citation type="journal article" date="2019" name="Nat. Microbiol.">
        <title>Mediterranean grassland soil C-N compound turnover is dependent on rainfall and depth, and is mediated by genomically divergent microorganisms.</title>
        <authorList>
            <person name="Diamond S."/>
            <person name="Andeer P.F."/>
            <person name="Li Z."/>
            <person name="Crits-Christoph A."/>
            <person name="Burstein D."/>
            <person name="Anantharaman K."/>
            <person name="Lane K.R."/>
            <person name="Thomas B.C."/>
            <person name="Pan C."/>
            <person name="Northen T.R."/>
            <person name="Banfield J.F."/>
        </authorList>
    </citation>
    <scope>NUCLEOTIDE SEQUENCE [LARGE SCALE GENOMIC DNA]</scope>
    <source>
        <strain evidence="1">WS_8</strain>
    </source>
</reference>
<protein>
    <submittedName>
        <fullName evidence="1">GWxTD domain-containing protein</fullName>
    </submittedName>
</protein>
<proteinExistence type="predicted"/>
<sequence>MIGALVVAIPAAGARRDEGDEGPGPLPWRVGGPLGFTVDAAAFPDSGGNVLEVYTRIPPATLATRVGAGSEAQRLSVSARLRNRFGAKQHEASQEFQVVAEDTASFGKVVLLRFPARPGRYRLQVRVEDPRSRKRGLAYVGRTVREKASVEGEVVVPQAQAGREISDLEFAWAETPAEQAGSFRRTSTPGESVGVLPNPERLYGLLAGDLRAVFVARSSSPAPRPWRWAARIMDASGKVVAERESTGAAGRSLTQAVRFDVSTQPAGGYDLEVKAWQEGDAGALSRRAHFGIAWQPSSWNTDPVEVEDLMHFLLDSGDEEESFARMNAGEQERFLDEYWRQRDPTPDTAENEARTAFLARIDHANRTWGRAGLGKGMFSDMGRVYIRHGEPDEILRQVIPAGDQTLTQVLQELEVSQDRPTGSVNSKGPGGDQRPFEIWIYEGRDELVGSAPIVAGPRPARRLLFLFVDDQGYGDFRLRYSTE</sequence>
<dbReference type="EMBL" id="VBOY01000058">
    <property type="protein sequence ID" value="TMQ66384.1"/>
    <property type="molecule type" value="Genomic_DNA"/>
</dbReference>
<accession>A0A538TRY5</accession>
<evidence type="ECO:0000313" key="1">
    <source>
        <dbReference type="EMBL" id="TMQ66384.1"/>
    </source>
</evidence>